<dbReference type="Pfam" id="PF08241">
    <property type="entry name" value="Methyltransf_11"/>
    <property type="match status" value="1"/>
</dbReference>
<comment type="caution">
    <text evidence="6">The sequence shown here is derived from an EMBL/GenBank/DDBJ whole genome shotgun (WGS) entry which is preliminary data.</text>
</comment>
<comment type="similarity">
    <text evidence="1">Belongs to the methyltransferase superfamily.</text>
</comment>
<organism evidence="6 7">
    <name type="scientific">Actinopolymorpha cephalotaxi</name>
    <dbReference type="NCBI Taxonomy" id="504797"/>
    <lineage>
        <taxon>Bacteria</taxon>
        <taxon>Bacillati</taxon>
        <taxon>Actinomycetota</taxon>
        <taxon>Actinomycetes</taxon>
        <taxon>Propionibacteriales</taxon>
        <taxon>Actinopolymorphaceae</taxon>
        <taxon>Actinopolymorpha</taxon>
    </lineage>
</organism>
<protein>
    <submittedName>
        <fullName evidence="6">SAM-dependent methyltransferase</fullName>
    </submittedName>
</protein>
<dbReference type="GO" id="GO:0032259">
    <property type="term" value="P:methylation"/>
    <property type="evidence" value="ECO:0007669"/>
    <property type="project" value="UniProtKB-KW"/>
</dbReference>
<keyword evidence="7" id="KW-1185">Reference proteome</keyword>
<gene>
    <name evidence="6" type="ORF">FHR37_004058</name>
</gene>
<keyword evidence="2 6" id="KW-0489">Methyltransferase</keyword>
<name>A0ABX2S6E3_9ACTN</name>
<dbReference type="PANTHER" id="PTHR44942">
    <property type="entry name" value="METHYLTRANSF_11 DOMAIN-CONTAINING PROTEIN"/>
    <property type="match status" value="1"/>
</dbReference>
<dbReference type="EMBL" id="JACBZA010000001">
    <property type="protein sequence ID" value="NYH85207.1"/>
    <property type="molecule type" value="Genomic_DNA"/>
</dbReference>
<feature type="region of interest" description="Disordered" evidence="4">
    <location>
        <begin position="154"/>
        <end position="173"/>
    </location>
</feature>
<evidence type="ECO:0000256" key="1">
    <source>
        <dbReference type="ARBA" id="ARBA00008361"/>
    </source>
</evidence>
<dbReference type="PANTHER" id="PTHR44942:SF4">
    <property type="entry name" value="METHYLTRANSFERASE TYPE 11 DOMAIN-CONTAINING PROTEIN"/>
    <property type="match status" value="1"/>
</dbReference>
<reference evidence="6 7" key="1">
    <citation type="submission" date="2020-07" db="EMBL/GenBank/DDBJ databases">
        <title>Sequencing the genomes of 1000 actinobacteria strains.</title>
        <authorList>
            <person name="Klenk H.-P."/>
        </authorList>
    </citation>
    <scope>NUCLEOTIDE SEQUENCE [LARGE SCALE GENOMIC DNA]</scope>
    <source>
        <strain evidence="6 7">DSM 45117</strain>
    </source>
</reference>
<dbReference type="CDD" id="cd02440">
    <property type="entry name" value="AdoMet_MTases"/>
    <property type="match status" value="1"/>
</dbReference>
<dbReference type="RefSeq" id="WP_092885419.1">
    <property type="nucleotide sequence ID" value="NZ_JACBZA010000001.1"/>
</dbReference>
<evidence type="ECO:0000256" key="2">
    <source>
        <dbReference type="ARBA" id="ARBA00022603"/>
    </source>
</evidence>
<feature type="domain" description="Methyltransferase type 11" evidence="5">
    <location>
        <begin position="46"/>
        <end position="133"/>
    </location>
</feature>
<dbReference type="GO" id="GO:0008168">
    <property type="term" value="F:methyltransferase activity"/>
    <property type="evidence" value="ECO:0007669"/>
    <property type="project" value="UniProtKB-KW"/>
</dbReference>
<feature type="compositionally biased region" description="Acidic residues" evidence="4">
    <location>
        <begin position="163"/>
        <end position="173"/>
    </location>
</feature>
<sequence>MDPARARSDRATIFGLNAESYDRWRPACPDEAVDWLVPPGASVVADVGAGTGKLTGALLERGLRVEAVEPDVRMLDVLRRVHPRARTHNAGAEEIPLGDTSVDAVLAADAWHWFPFEQAVAQTRRVLRPGGWLGLVWSMAAPIEPWEKELAAVDPSYAPPPEEGADDEGPFPAEETETATFRWVWRTTPGDWCSYLETLSVFVLMPARERGERLRRAHALVSGACRAAGSATAPVHHQAVCVRWRPGCP</sequence>
<evidence type="ECO:0000256" key="3">
    <source>
        <dbReference type="ARBA" id="ARBA00022679"/>
    </source>
</evidence>
<accession>A0ABX2S6E3</accession>
<evidence type="ECO:0000313" key="6">
    <source>
        <dbReference type="EMBL" id="NYH85207.1"/>
    </source>
</evidence>
<dbReference type="Proteomes" id="UP000533017">
    <property type="component" value="Unassembled WGS sequence"/>
</dbReference>
<dbReference type="InterPro" id="IPR051052">
    <property type="entry name" value="Diverse_substrate_MTase"/>
</dbReference>
<evidence type="ECO:0000256" key="4">
    <source>
        <dbReference type="SAM" id="MobiDB-lite"/>
    </source>
</evidence>
<evidence type="ECO:0000313" key="7">
    <source>
        <dbReference type="Proteomes" id="UP000533017"/>
    </source>
</evidence>
<dbReference type="InterPro" id="IPR013216">
    <property type="entry name" value="Methyltransf_11"/>
</dbReference>
<dbReference type="Gene3D" id="3.40.50.150">
    <property type="entry name" value="Vaccinia Virus protein VP39"/>
    <property type="match status" value="1"/>
</dbReference>
<evidence type="ECO:0000259" key="5">
    <source>
        <dbReference type="Pfam" id="PF08241"/>
    </source>
</evidence>
<dbReference type="SUPFAM" id="SSF53335">
    <property type="entry name" value="S-adenosyl-L-methionine-dependent methyltransferases"/>
    <property type="match status" value="1"/>
</dbReference>
<proteinExistence type="inferred from homology"/>
<keyword evidence="3" id="KW-0808">Transferase</keyword>
<dbReference type="InterPro" id="IPR029063">
    <property type="entry name" value="SAM-dependent_MTases_sf"/>
</dbReference>